<gene>
    <name evidence="1" type="ORF">CTOB1V02_LOCUS10946</name>
</gene>
<proteinExistence type="predicted"/>
<dbReference type="EMBL" id="OB665682">
    <property type="protein sequence ID" value="CAD7233123.1"/>
    <property type="molecule type" value="Genomic_DNA"/>
</dbReference>
<name>A0A7R8WQB1_9CRUS</name>
<accession>A0A7R8WQB1</accession>
<organism evidence="1">
    <name type="scientific">Cyprideis torosa</name>
    <dbReference type="NCBI Taxonomy" id="163714"/>
    <lineage>
        <taxon>Eukaryota</taxon>
        <taxon>Metazoa</taxon>
        <taxon>Ecdysozoa</taxon>
        <taxon>Arthropoda</taxon>
        <taxon>Crustacea</taxon>
        <taxon>Oligostraca</taxon>
        <taxon>Ostracoda</taxon>
        <taxon>Podocopa</taxon>
        <taxon>Podocopida</taxon>
        <taxon>Cytherocopina</taxon>
        <taxon>Cytheroidea</taxon>
        <taxon>Cytherideidae</taxon>
        <taxon>Cyprideis</taxon>
    </lineage>
</organism>
<feature type="non-terminal residue" evidence="1">
    <location>
        <position position="160"/>
    </location>
</feature>
<reference evidence="1" key="1">
    <citation type="submission" date="2020-11" db="EMBL/GenBank/DDBJ databases">
        <authorList>
            <person name="Tran Van P."/>
        </authorList>
    </citation>
    <scope>NUCLEOTIDE SEQUENCE</scope>
</reference>
<sequence>MSNTPSSATAGKVALMTAPPSSAAGLTLVLVRDRTVTSNGLSLSMYFSSDFSRRTLAFLLFDWSKYSVTCLLLQLTLVVVASVIMKAVFLLVVLVGFAAAAERHVSVDDVCKWMEEHDACATIGGLNEEATAKFCEAAAERGYSIGSENCQQERIPFMER</sequence>
<protein>
    <submittedName>
        <fullName evidence="1">Uncharacterized protein</fullName>
    </submittedName>
</protein>
<evidence type="ECO:0000313" key="1">
    <source>
        <dbReference type="EMBL" id="CAD7233123.1"/>
    </source>
</evidence>
<dbReference type="AlphaFoldDB" id="A0A7R8WQB1"/>